<gene>
    <name evidence="1" type="ORF">HYPSUDRAFT_202281</name>
</gene>
<evidence type="ECO:0000313" key="2">
    <source>
        <dbReference type="Proteomes" id="UP000054270"/>
    </source>
</evidence>
<organism evidence="1 2">
    <name type="scientific">Hypholoma sublateritium (strain FD-334 SS-4)</name>
    <dbReference type="NCBI Taxonomy" id="945553"/>
    <lineage>
        <taxon>Eukaryota</taxon>
        <taxon>Fungi</taxon>
        <taxon>Dikarya</taxon>
        <taxon>Basidiomycota</taxon>
        <taxon>Agaricomycotina</taxon>
        <taxon>Agaricomycetes</taxon>
        <taxon>Agaricomycetidae</taxon>
        <taxon>Agaricales</taxon>
        <taxon>Agaricineae</taxon>
        <taxon>Strophariaceae</taxon>
        <taxon>Hypholoma</taxon>
    </lineage>
</organism>
<name>A0A0D2P0N1_HYPSF</name>
<dbReference type="Proteomes" id="UP000054270">
    <property type="component" value="Unassembled WGS sequence"/>
</dbReference>
<evidence type="ECO:0000313" key="1">
    <source>
        <dbReference type="EMBL" id="KJA22266.1"/>
    </source>
</evidence>
<accession>A0A0D2P0N1</accession>
<reference evidence="2" key="1">
    <citation type="submission" date="2014-04" db="EMBL/GenBank/DDBJ databases">
        <title>Evolutionary Origins and Diversification of the Mycorrhizal Mutualists.</title>
        <authorList>
            <consortium name="DOE Joint Genome Institute"/>
            <consortium name="Mycorrhizal Genomics Consortium"/>
            <person name="Kohler A."/>
            <person name="Kuo A."/>
            <person name="Nagy L.G."/>
            <person name="Floudas D."/>
            <person name="Copeland A."/>
            <person name="Barry K.W."/>
            <person name="Cichocki N."/>
            <person name="Veneault-Fourrey C."/>
            <person name="LaButti K."/>
            <person name="Lindquist E.A."/>
            <person name="Lipzen A."/>
            <person name="Lundell T."/>
            <person name="Morin E."/>
            <person name="Murat C."/>
            <person name="Riley R."/>
            <person name="Ohm R."/>
            <person name="Sun H."/>
            <person name="Tunlid A."/>
            <person name="Henrissat B."/>
            <person name="Grigoriev I.V."/>
            <person name="Hibbett D.S."/>
            <person name="Martin F."/>
        </authorList>
    </citation>
    <scope>NUCLEOTIDE SEQUENCE [LARGE SCALE GENOMIC DNA]</scope>
    <source>
        <strain evidence="2">FD-334 SS-4</strain>
    </source>
</reference>
<dbReference type="AlphaFoldDB" id="A0A0D2P0N1"/>
<proteinExistence type="predicted"/>
<dbReference type="EMBL" id="KN817551">
    <property type="protein sequence ID" value="KJA22266.1"/>
    <property type="molecule type" value="Genomic_DNA"/>
</dbReference>
<protein>
    <submittedName>
        <fullName evidence="1">Uncharacterized protein</fullName>
    </submittedName>
</protein>
<keyword evidence="2" id="KW-1185">Reference proteome</keyword>
<sequence>MRPAHAAEGRVGTRLWTAAPLVHQADGGPRRDHLHFFSGRVRSRAGKYTFLPPPAAVSELGFLSTVVRTHVLASTPQMPSPHPPRARAPASNVMRCAFDFWRCSRCRVCRPPADTTPTAARRRKEGSDPFVRFFFGGRVLWDVRVPGGACAGV</sequence>